<dbReference type="VEuPathDB" id="VectorBase:AMEC010912"/>
<dbReference type="FunFam" id="2.60.120.200:FF:000177">
    <property type="entry name" value="Wing blister, isoform C"/>
    <property type="match status" value="1"/>
</dbReference>
<evidence type="ECO:0000256" key="8">
    <source>
        <dbReference type="ARBA" id="ARBA00023054"/>
    </source>
</evidence>
<keyword evidence="4" id="KW-0732">Signal</keyword>
<evidence type="ECO:0000256" key="12">
    <source>
        <dbReference type="PROSITE-ProRule" id="PRU00122"/>
    </source>
</evidence>
<dbReference type="Pfam" id="PF24973">
    <property type="entry name" value="EGF_LMN_ATRN"/>
    <property type="match status" value="1"/>
</dbReference>
<dbReference type="Pfam" id="PF00053">
    <property type="entry name" value="EGF_laminin"/>
    <property type="match status" value="2"/>
</dbReference>
<dbReference type="Gene3D" id="2.60.120.200">
    <property type="match status" value="5"/>
</dbReference>
<keyword evidence="3" id="KW-0272">Extracellular matrix</keyword>
<dbReference type="EnsemblMetazoa" id="AMEC010912-RA">
    <property type="protein sequence ID" value="AMEC010912-PA"/>
    <property type="gene ID" value="AMEC010912"/>
</dbReference>
<evidence type="ECO:0000313" key="17">
    <source>
        <dbReference type="EnsemblMetazoa" id="AMEC010912-PA"/>
    </source>
</evidence>
<reference evidence="17" key="2">
    <citation type="submission" date="2020-05" db="UniProtKB">
        <authorList>
            <consortium name="EnsemblMetazoa"/>
        </authorList>
    </citation>
    <scope>IDENTIFICATION</scope>
    <source>
        <strain evidence="17">CM1001059</strain>
    </source>
</reference>
<dbReference type="Proteomes" id="UP000075902">
    <property type="component" value="Unassembled WGS sequence"/>
</dbReference>
<evidence type="ECO:0000256" key="7">
    <source>
        <dbReference type="ARBA" id="ARBA00022889"/>
    </source>
</evidence>
<dbReference type="FunFam" id="2.10.25.10:FF:000065">
    <property type="entry name" value="Laminin subunit beta 1"/>
    <property type="match status" value="1"/>
</dbReference>
<keyword evidence="2" id="KW-0964">Secreted</keyword>
<dbReference type="SMART" id="SM00282">
    <property type="entry name" value="LamG"/>
    <property type="match status" value="5"/>
</dbReference>
<dbReference type="FunFam" id="2.10.25.10:FF:000561">
    <property type="entry name" value="Wing blister, isoform B"/>
    <property type="match status" value="1"/>
</dbReference>
<dbReference type="SMART" id="SM00180">
    <property type="entry name" value="EGF_Lam"/>
    <property type="match status" value="3"/>
</dbReference>
<name>A0A182TZ14_9DIPT</name>
<dbReference type="InterPro" id="IPR056863">
    <property type="entry name" value="LMN_ATRN_NET-like_EGF"/>
</dbReference>
<dbReference type="PANTHER" id="PTHR15036">
    <property type="entry name" value="PIKACHURIN-LIKE PROTEIN"/>
    <property type="match status" value="1"/>
</dbReference>
<evidence type="ECO:0000256" key="13">
    <source>
        <dbReference type="PROSITE-ProRule" id="PRU00460"/>
    </source>
</evidence>
<feature type="disulfide bond" evidence="13">
    <location>
        <begin position="27"/>
        <end position="36"/>
    </location>
</feature>
<evidence type="ECO:0000256" key="9">
    <source>
        <dbReference type="ARBA" id="ARBA00023157"/>
    </source>
</evidence>
<feature type="domain" description="Laminin G" evidence="15">
    <location>
        <begin position="1111"/>
        <end position="1324"/>
    </location>
</feature>
<keyword evidence="10" id="KW-0325">Glycoprotein</keyword>
<evidence type="ECO:0000256" key="5">
    <source>
        <dbReference type="ARBA" id="ARBA00022737"/>
    </source>
</evidence>
<dbReference type="GO" id="GO:0007155">
    <property type="term" value="P:cell adhesion"/>
    <property type="evidence" value="ECO:0007669"/>
    <property type="project" value="UniProtKB-KW"/>
</dbReference>
<dbReference type="InterPro" id="IPR002049">
    <property type="entry name" value="LE_dom"/>
</dbReference>
<dbReference type="GO" id="GO:0005576">
    <property type="term" value="C:extracellular region"/>
    <property type="evidence" value="ECO:0007669"/>
    <property type="project" value="UniProtKB-ARBA"/>
</dbReference>
<dbReference type="CDD" id="cd00055">
    <property type="entry name" value="EGF_Lam"/>
    <property type="match status" value="2"/>
</dbReference>
<feature type="domain" description="Laminin EGF-like" evidence="16">
    <location>
        <begin position="8"/>
        <end position="54"/>
    </location>
</feature>
<feature type="disulfide bond" evidence="13">
    <location>
        <begin position="109"/>
        <end position="121"/>
    </location>
</feature>
<evidence type="ECO:0000313" key="18">
    <source>
        <dbReference type="Proteomes" id="UP000075902"/>
    </source>
</evidence>
<feature type="domain" description="Laminin G" evidence="15">
    <location>
        <begin position="1336"/>
        <end position="1512"/>
    </location>
</feature>
<feature type="disulfide bond" evidence="13">
    <location>
        <begin position="111"/>
        <end position="128"/>
    </location>
</feature>
<evidence type="ECO:0000256" key="4">
    <source>
        <dbReference type="ARBA" id="ARBA00022729"/>
    </source>
</evidence>
<dbReference type="GO" id="GO:0048513">
    <property type="term" value="P:animal organ development"/>
    <property type="evidence" value="ECO:0007669"/>
    <property type="project" value="UniProtKB-ARBA"/>
</dbReference>
<dbReference type="GO" id="GO:0005604">
    <property type="term" value="C:basement membrane"/>
    <property type="evidence" value="ECO:0007669"/>
    <property type="project" value="UniProtKB-SubCell"/>
</dbReference>
<evidence type="ECO:0000256" key="3">
    <source>
        <dbReference type="ARBA" id="ARBA00022530"/>
    </source>
</evidence>
<proteinExistence type="predicted"/>
<evidence type="ECO:0000256" key="2">
    <source>
        <dbReference type="ARBA" id="ARBA00022525"/>
    </source>
</evidence>
<comment type="subcellular location">
    <subcellularLocation>
        <location evidence="1">Secreted</location>
        <location evidence="1">Extracellular space</location>
        <location evidence="1">Extracellular matrix</location>
        <location evidence="1">Basement membrane</location>
    </subcellularLocation>
</comment>
<feature type="coiled-coil region" evidence="14">
    <location>
        <begin position="414"/>
        <end position="441"/>
    </location>
</feature>
<dbReference type="FunFam" id="2.10.25.10:FF:000242">
    <property type="entry name" value="Laminin subunit alpha 1"/>
    <property type="match status" value="1"/>
</dbReference>
<feature type="disulfide bond" evidence="13">
    <location>
        <begin position="130"/>
        <end position="139"/>
    </location>
</feature>
<dbReference type="FunFam" id="2.60.120.200:FF:000219">
    <property type="entry name" value="Wing blister, isoform B"/>
    <property type="match status" value="1"/>
</dbReference>
<keyword evidence="11 13" id="KW-0424">Laminin EGF-like domain</keyword>
<feature type="domain" description="Laminin G" evidence="15">
    <location>
        <begin position="923"/>
        <end position="1107"/>
    </location>
</feature>
<evidence type="ECO:0000256" key="6">
    <source>
        <dbReference type="ARBA" id="ARBA00022869"/>
    </source>
</evidence>
<dbReference type="FunFam" id="2.60.120.200:FF:000223">
    <property type="entry name" value="Wing blister, isoform B"/>
    <property type="match status" value="1"/>
</dbReference>
<dbReference type="PROSITE" id="PS50025">
    <property type="entry name" value="LAM_G_DOMAIN"/>
    <property type="match status" value="4"/>
</dbReference>
<feature type="domain" description="Laminin G" evidence="15">
    <location>
        <begin position="1517"/>
        <end position="1697"/>
    </location>
</feature>
<evidence type="ECO:0000259" key="16">
    <source>
        <dbReference type="PROSITE" id="PS50027"/>
    </source>
</evidence>
<dbReference type="PRINTS" id="PR00011">
    <property type="entry name" value="EGFLAMININ"/>
</dbReference>
<accession>A0A182TZ14</accession>
<feature type="coiled-coil region" evidence="14">
    <location>
        <begin position="194"/>
        <end position="260"/>
    </location>
</feature>
<dbReference type="GO" id="GO:0048731">
    <property type="term" value="P:system development"/>
    <property type="evidence" value="ECO:0007669"/>
    <property type="project" value="UniProtKB-ARBA"/>
</dbReference>
<comment type="caution">
    <text evidence="13">Lacks conserved residue(s) required for the propagation of feature annotation.</text>
</comment>
<sequence>MIGKMVPCGCNGRSEECDPETGVCLNCRNNTGGEHCERCAEGFYGDPNLGQCSPCPCPETRKNFARGCTVRGSEVHCICKTGYTGALCDSCMRGYFGHPHLDNGHCEACECNREGSMSDECDHFTGECHCRPGITGRKCDRCEQPKHIVQDYRCKICDNCTITLIDDFEILASRLAEETAHIDRNGIPAPWVKLTKYEAKTRKLSNRVARLLEAEDMAKKFMADFAEPLTRNATRLTKRLQKMDNRLTAREEEISKCNERANDLFEEINAIDGDLRNTIQILKNYGVGDHHIKLPLAVKEAKDLLADIRDRAEAVEFDDTVLECANKQFDHWSNVSKKVERQARRLDDLKFEIEQIHHKADHLQNYTVQVFRHVQETELYQTTNQKHFDKARAAYEKALEDEAEVMKLLDTNIMADTDVTLEQLGDNYDQLEKDNRTLQFLLDGLSDATEDLIREKSILLETQIPQALRHAEQLKAKADHIKNKFQTTEDASANAMKASQAYENIISAIVSAQSSADNATSMVEKADQLIHPLHDITISDQSRKALGVSTNLTSRANKELNKAVALNETMIQKEKSVQSLKDQIWQTAIKNNNLMDELGKVERGETMKTVQSDLDRSSIVSEQMKFVRQDAINLNSDVYKLKLKLKSLEPEWDTKFGMAEENVSQTFGNIRKAKDKLNGIEALGKIQDERFQAWNQSFSGKLQQLRDQIALAKHAAEGIRVSMESADQCIRSYAPATFGPSTTNRIVMSIALTNPKVQNSPLAYIEGDDHRFIALELRQRKIRMLWSLDGESVTTMTHPQEIEVRDLKNDAAWYFIDATRTFNVGTLNVRHMLPAGVLSNARPVTGASSPAYSTINIGPSRRIWVGGIPDDLRVPELEPSQGLGVAVSQLYVDQRQLGLWHFTSSSGKCAGAMLGPQEVASSTNERNFNGNGYAVLQHTGRLNKVEFSLSLSFKTLDEDALIFLALDEKNNRSVSLTLYQGRLVFRVDYGDDARLEINTTKRYNTGRWVVVEASRQYRKSRTDEGVLKVDGLDNILGSPTKPIGASMLPVLSDKYYLGGVPPGFKTGTTKAPGADHAFLGCVKGLQISGTSYDPLDSTTHFGIETSCDSTIVKAGFFGEGYVEFPSFPLKKRANFGFVFRTMEPDALLLLSAYPSRIHDDYDAKDTFGNYSVFLSEGRLHLWMDAGTGRVELTSNGTLNDGEYHVLAVVKQGRHVELRIDDKLQMSRTLQSSLVNMPGESGGLYIGGVPYDPAFASLAKVFDGLKGVVANVVFNNQTLSFGQALNFTDVQMGRTGPPMGSQGLYTALMKTEPIGRSFKAAPEGCHRVGSYSYEPNAFKYGDKPQSYSVVTVQSRNMWQRNFDIEFDFRTFYPNGILFVALGTKEKAKHFIMLSLKDGFLKLTVRGRKREQLLLPPKLNDGQWYRVTLSSVKKKAKLSVQVGSGHSSAQLKLPKKLNAASTLHVGGLPDEVPILPRELQPRPEAFKGCLRKFVVNNNTQDLARPGRHLHVGQCFPRIERGSYFPGDAYAIYKRNFNVGKFVEIELEVRTSEMNGILMSVADQINGFPALSLEISNGNIILSVDNGDGNPTRLSTSLPSKYTLCDNRWHNISALYEDHQMALRVNEFPPSLLLPHGTNGFGRVNTKAPLYIGGLPDAASSGTLLMRENFKGCIRNIVIRNERKDWTDMDDLHNVLLSECLAVN</sequence>
<protein>
    <submittedName>
        <fullName evidence="17">Uncharacterized protein</fullName>
    </submittedName>
</protein>
<dbReference type="FunFam" id="2.60.120.200:FF:000167">
    <property type="entry name" value="Laminin subunit alpha-3"/>
    <property type="match status" value="1"/>
</dbReference>
<dbReference type="Pfam" id="PF02210">
    <property type="entry name" value="Laminin_G_2"/>
    <property type="match status" value="4"/>
</dbReference>
<dbReference type="PROSITE" id="PS01248">
    <property type="entry name" value="EGF_LAM_1"/>
    <property type="match status" value="1"/>
</dbReference>
<keyword evidence="18" id="KW-1185">Reference proteome</keyword>
<dbReference type="STRING" id="34690.A0A182TZ14"/>
<dbReference type="Pfam" id="PF00054">
    <property type="entry name" value="Laminin_G_1"/>
    <property type="match status" value="1"/>
</dbReference>
<feature type="domain" description="Laminin EGF-like" evidence="16">
    <location>
        <begin position="109"/>
        <end position="156"/>
    </location>
</feature>
<feature type="disulfide bond" evidence="12">
    <location>
        <begin position="1670"/>
        <end position="1697"/>
    </location>
</feature>
<keyword evidence="7" id="KW-0130">Cell adhesion</keyword>
<evidence type="ECO:0000256" key="14">
    <source>
        <dbReference type="SAM" id="Coils"/>
    </source>
</evidence>
<keyword evidence="6" id="KW-0084">Basement membrane</keyword>
<dbReference type="PANTHER" id="PTHR15036:SF85">
    <property type="entry name" value="SP2353, ISOFORM A"/>
    <property type="match status" value="1"/>
</dbReference>
<organism evidence="17 18">
    <name type="scientific">Anopheles melas</name>
    <dbReference type="NCBI Taxonomy" id="34690"/>
    <lineage>
        <taxon>Eukaryota</taxon>
        <taxon>Metazoa</taxon>
        <taxon>Ecdysozoa</taxon>
        <taxon>Arthropoda</taxon>
        <taxon>Hexapoda</taxon>
        <taxon>Insecta</taxon>
        <taxon>Pterygota</taxon>
        <taxon>Neoptera</taxon>
        <taxon>Endopterygota</taxon>
        <taxon>Diptera</taxon>
        <taxon>Nematocera</taxon>
        <taxon>Culicoidea</taxon>
        <taxon>Culicidae</taxon>
        <taxon>Anophelinae</taxon>
        <taxon>Anopheles</taxon>
    </lineage>
</organism>
<dbReference type="PROSITE" id="PS50027">
    <property type="entry name" value="EGF_LAM_2"/>
    <property type="match status" value="2"/>
</dbReference>
<dbReference type="Gene3D" id="2.10.25.10">
    <property type="entry name" value="Laminin"/>
    <property type="match status" value="3"/>
</dbReference>
<dbReference type="FunFam" id="2.60.120.200:FF:000200">
    <property type="entry name" value="Laminin subunit alpha-3"/>
    <property type="match status" value="1"/>
</dbReference>
<keyword evidence="9 13" id="KW-1015">Disulfide bond</keyword>
<evidence type="ECO:0000256" key="10">
    <source>
        <dbReference type="ARBA" id="ARBA00023180"/>
    </source>
</evidence>
<evidence type="ECO:0000259" key="15">
    <source>
        <dbReference type="PROSITE" id="PS50025"/>
    </source>
</evidence>
<dbReference type="SUPFAM" id="SSF49899">
    <property type="entry name" value="Concanavalin A-like lectins/glucanases"/>
    <property type="match status" value="5"/>
</dbReference>
<dbReference type="SUPFAM" id="SSF57196">
    <property type="entry name" value="EGF/Laminin"/>
    <property type="match status" value="3"/>
</dbReference>
<dbReference type="GO" id="GO:0016020">
    <property type="term" value="C:membrane"/>
    <property type="evidence" value="ECO:0007669"/>
    <property type="project" value="UniProtKB-SubCell"/>
</dbReference>
<dbReference type="CDD" id="cd00185">
    <property type="entry name" value="TNFRSF"/>
    <property type="match status" value="1"/>
</dbReference>
<dbReference type="CDD" id="cd00110">
    <property type="entry name" value="LamG"/>
    <property type="match status" value="5"/>
</dbReference>
<dbReference type="InterPro" id="IPR013320">
    <property type="entry name" value="ConA-like_dom_sf"/>
</dbReference>
<evidence type="ECO:0000256" key="1">
    <source>
        <dbReference type="ARBA" id="ARBA00004302"/>
    </source>
</evidence>
<keyword evidence="8 14" id="KW-0175">Coiled coil</keyword>
<reference evidence="18" key="1">
    <citation type="submission" date="2014-01" db="EMBL/GenBank/DDBJ databases">
        <title>The Genome Sequence of Anopheles melas CM1001059_A (V2).</title>
        <authorList>
            <consortium name="The Broad Institute Genomics Platform"/>
            <person name="Neafsey D.E."/>
            <person name="Besansky N."/>
            <person name="Howell P."/>
            <person name="Walton C."/>
            <person name="Young S.K."/>
            <person name="Zeng Q."/>
            <person name="Gargeya S."/>
            <person name="Fitzgerald M."/>
            <person name="Haas B."/>
            <person name="Abouelleil A."/>
            <person name="Allen A.W."/>
            <person name="Alvarado L."/>
            <person name="Arachchi H.M."/>
            <person name="Berlin A.M."/>
            <person name="Chapman S.B."/>
            <person name="Gainer-Dewar J."/>
            <person name="Goldberg J."/>
            <person name="Griggs A."/>
            <person name="Gujja S."/>
            <person name="Hansen M."/>
            <person name="Howarth C."/>
            <person name="Imamovic A."/>
            <person name="Ireland A."/>
            <person name="Larimer J."/>
            <person name="McCowan C."/>
            <person name="Murphy C."/>
            <person name="Pearson M."/>
            <person name="Poon T.W."/>
            <person name="Priest M."/>
            <person name="Roberts A."/>
            <person name="Saif S."/>
            <person name="Shea T."/>
            <person name="Sisk P."/>
            <person name="Sykes S."/>
            <person name="Wortman J."/>
            <person name="Nusbaum C."/>
            <person name="Birren B."/>
        </authorList>
    </citation>
    <scope>NUCLEOTIDE SEQUENCE [LARGE SCALE GENOMIC DNA]</scope>
    <source>
        <strain evidence="18">CM1001059</strain>
    </source>
</reference>
<dbReference type="InterPro" id="IPR050372">
    <property type="entry name" value="Neurexin-related_CASP"/>
</dbReference>
<dbReference type="InterPro" id="IPR001791">
    <property type="entry name" value="Laminin_G"/>
</dbReference>
<evidence type="ECO:0000256" key="11">
    <source>
        <dbReference type="ARBA" id="ARBA00023292"/>
    </source>
</evidence>
<keyword evidence="5" id="KW-0677">Repeat</keyword>